<feature type="compositionally biased region" description="Low complexity" evidence="1">
    <location>
        <begin position="191"/>
        <end position="206"/>
    </location>
</feature>
<proteinExistence type="predicted"/>
<dbReference type="EMBL" id="JAULSX010000002">
    <property type="protein sequence ID" value="KAK3497425.1"/>
    <property type="molecule type" value="Genomic_DNA"/>
</dbReference>
<gene>
    <name evidence="2" type="ORF">B0T23DRAFT_402551</name>
</gene>
<sequence>MVTRGLPHNATHAVCHDGGMAKGPWLALGVAQGKYILEDGKGNSGALLPGDESKARSSAGRTIRTKPLAFVVLRLRSCSMGLLTSPVSPFNFETPKDIQGRSESSSTIPLLPGRGKGTKKPERMTYTIQHDDTLHVASSDWYFGHETLTVIYPPHINYAEDERDDQDYQSPSVILVYDSDNEDGKSITEADGMSSGSDSDSEYSGSQREHVSDVTTISVSTGGDFSINDLVTQHSGLTLDASFPSTVSERDLGSIMELGVLQPMVNAMLVPALDLTGATDVHSDDEDLGCTHAISGVACHCLTARNLDAVQDILKELRRVENRELRRHEATEWHHPRSEPDRRSDQAWEELTVDLLF</sequence>
<dbReference type="GeneID" id="87876301"/>
<dbReference type="AlphaFoldDB" id="A0AAJ0MTW6"/>
<protein>
    <submittedName>
        <fullName evidence="2">Uncharacterized protein</fullName>
    </submittedName>
</protein>
<dbReference type="RefSeq" id="XP_062695689.1">
    <property type="nucleotide sequence ID" value="XM_062838679.1"/>
</dbReference>
<evidence type="ECO:0000313" key="2">
    <source>
        <dbReference type="EMBL" id="KAK3497425.1"/>
    </source>
</evidence>
<name>A0AAJ0MTW6_9PEZI</name>
<feature type="region of interest" description="Disordered" evidence="1">
    <location>
        <begin position="179"/>
        <end position="212"/>
    </location>
</feature>
<keyword evidence="3" id="KW-1185">Reference proteome</keyword>
<organism evidence="2 3">
    <name type="scientific">Neurospora hispaniola</name>
    <dbReference type="NCBI Taxonomy" id="588809"/>
    <lineage>
        <taxon>Eukaryota</taxon>
        <taxon>Fungi</taxon>
        <taxon>Dikarya</taxon>
        <taxon>Ascomycota</taxon>
        <taxon>Pezizomycotina</taxon>
        <taxon>Sordariomycetes</taxon>
        <taxon>Sordariomycetidae</taxon>
        <taxon>Sordariales</taxon>
        <taxon>Sordariaceae</taxon>
        <taxon>Neurospora</taxon>
    </lineage>
</organism>
<accession>A0AAJ0MTW6</accession>
<dbReference type="Proteomes" id="UP001285908">
    <property type="component" value="Unassembled WGS sequence"/>
</dbReference>
<evidence type="ECO:0000313" key="3">
    <source>
        <dbReference type="Proteomes" id="UP001285908"/>
    </source>
</evidence>
<feature type="region of interest" description="Disordered" evidence="1">
    <location>
        <begin position="94"/>
        <end position="121"/>
    </location>
</feature>
<evidence type="ECO:0000256" key="1">
    <source>
        <dbReference type="SAM" id="MobiDB-lite"/>
    </source>
</evidence>
<reference evidence="2 3" key="1">
    <citation type="journal article" date="2023" name="Mol. Phylogenet. Evol.">
        <title>Genome-scale phylogeny and comparative genomics of the fungal order Sordariales.</title>
        <authorList>
            <person name="Hensen N."/>
            <person name="Bonometti L."/>
            <person name="Westerberg I."/>
            <person name="Brannstrom I.O."/>
            <person name="Guillou S."/>
            <person name="Cros-Aarteil S."/>
            <person name="Calhoun S."/>
            <person name="Haridas S."/>
            <person name="Kuo A."/>
            <person name="Mondo S."/>
            <person name="Pangilinan J."/>
            <person name="Riley R."/>
            <person name="LaButti K."/>
            <person name="Andreopoulos B."/>
            <person name="Lipzen A."/>
            <person name="Chen C."/>
            <person name="Yan M."/>
            <person name="Daum C."/>
            <person name="Ng V."/>
            <person name="Clum A."/>
            <person name="Steindorff A."/>
            <person name="Ohm R.A."/>
            <person name="Martin F."/>
            <person name="Silar P."/>
            <person name="Natvig D.O."/>
            <person name="Lalanne C."/>
            <person name="Gautier V."/>
            <person name="Ament-Velasquez S.L."/>
            <person name="Kruys A."/>
            <person name="Hutchinson M.I."/>
            <person name="Powell A.J."/>
            <person name="Barry K."/>
            <person name="Miller A.N."/>
            <person name="Grigoriev I.V."/>
            <person name="Debuchy R."/>
            <person name="Gladieux P."/>
            <person name="Hiltunen Thoren M."/>
            <person name="Johannesson H."/>
        </authorList>
    </citation>
    <scope>NUCLEOTIDE SEQUENCE [LARGE SCALE GENOMIC DNA]</scope>
    <source>
        <strain evidence="2 3">FGSC 10403</strain>
    </source>
</reference>
<comment type="caution">
    <text evidence="2">The sequence shown here is derived from an EMBL/GenBank/DDBJ whole genome shotgun (WGS) entry which is preliminary data.</text>
</comment>